<keyword evidence="5" id="KW-0804">Transcription</keyword>
<organism evidence="8 9">
    <name type="scientific">Subdoligranulum variabile</name>
    <dbReference type="NCBI Taxonomy" id="214851"/>
    <lineage>
        <taxon>Bacteria</taxon>
        <taxon>Bacillati</taxon>
        <taxon>Bacillota</taxon>
        <taxon>Clostridia</taxon>
        <taxon>Eubacteriales</taxon>
        <taxon>Oscillospiraceae</taxon>
        <taxon>Subdoligranulum</taxon>
    </lineage>
</organism>
<feature type="domain" description="RNA polymerase sigma factor 70 region 4 type 2" evidence="7">
    <location>
        <begin position="120"/>
        <end position="171"/>
    </location>
</feature>
<evidence type="ECO:0000256" key="4">
    <source>
        <dbReference type="ARBA" id="ARBA00023125"/>
    </source>
</evidence>
<comment type="caution">
    <text evidence="8">The sequence shown here is derived from an EMBL/GenBank/DDBJ whole genome shotgun (WGS) entry which is preliminary data.</text>
</comment>
<dbReference type="InterPro" id="IPR039425">
    <property type="entry name" value="RNA_pol_sigma-70-like"/>
</dbReference>
<dbReference type="GO" id="GO:0016987">
    <property type="term" value="F:sigma factor activity"/>
    <property type="evidence" value="ECO:0007669"/>
    <property type="project" value="UniProtKB-KW"/>
</dbReference>
<feature type="domain" description="RNA polymerase sigma-70 region 2" evidence="6">
    <location>
        <begin position="23"/>
        <end position="90"/>
    </location>
</feature>
<dbReference type="Pfam" id="PF04542">
    <property type="entry name" value="Sigma70_r2"/>
    <property type="match status" value="1"/>
</dbReference>
<evidence type="ECO:0000256" key="3">
    <source>
        <dbReference type="ARBA" id="ARBA00023082"/>
    </source>
</evidence>
<dbReference type="SUPFAM" id="SSF88659">
    <property type="entry name" value="Sigma3 and sigma4 domains of RNA polymerase sigma factors"/>
    <property type="match status" value="1"/>
</dbReference>
<dbReference type="Pfam" id="PF08281">
    <property type="entry name" value="Sigma70_r4_2"/>
    <property type="match status" value="1"/>
</dbReference>
<evidence type="ECO:0000259" key="7">
    <source>
        <dbReference type="Pfam" id="PF08281"/>
    </source>
</evidence>
<evidence type="ECO:0000256" key="1">
    <source>
        <dbReference type="ARBA" id="ARBA00010641"/>
    </source>
</evidence>
<dbReference type="NCBIfam" id="TIGR02937">
    <property type="entry name" value="sigma70-ECF"/>
    <property type="match status" value="1"/>
</dbReference>
<dbReference type="PANTHER" id="PTHR43133:SF8">
    <property type="entry name" value="RNA POLYMERASE SIGMA FACTOR HI_1459-RELATED"/>
    <property type="match status" value="1"/>
</dbReference>
<reference evidence="8" key="1">
    <citation type="journal article" date="2021" name="PeerJ">
        <title>Extensive microbial diversity within the chicken gut microbiome revealed by metagenomics and culture.</title>
        <authorList>
            <person name="Gilroy R."/>
            <person name="Ravi A."/>
            <person name="Getino M."/>
            <person name="Pursley I."/>
            <person name="Horton D.L."/>
            <person name="Alikhan N.F."/>
            <person name="Baker D."/>
            <person name="Gharbi K."/>
            <person name="Hall N."/>
            <person name="Watson M."/>
            <person name="Adriaenssens E.M."/>
            <person name="Foster-Nyarko E."/>
            <person name="Jarju S."/>
            <person name="Secka A."/>
            <person name="Antonio M."/>
            <person name="Oren A."/>
            <person name="Chaudhuri R.R."/>
            <person name="La Ragione R."/>
            <person name="Hildebrand F."/>
            <person name="Pallen M.J."/>
        </authorList>
    </citation>
    <scope>NUCLEOTIDE SEQUENCE</scope>
    <source>
        <strain evidence="8">ChiBcec21-2208</strain>
    </source>
</reference>
<dbReference type="EMBL" id="DYVE01000287">
    <property type="protein sequence ID" value="HJG29183.1"/>
    <property type="molecule type" value="Genomic_DNA"/>
</dbReference>
<dbReference type="InterPro" id="IPR014284">
    <property type="entry name" value="RNA_pol_sigma-70_dom"/>
</dbReference>
<accession>A0A921INV1</accession>
<name>A0A921INV1_9FIRM</name>
<dbReference type="Gene3D" id="1.10.1740.10">
    <property type="match status" value="1"/>
</dbReference>
<evidence type="ECO:0000256" key="2">
    <source>
        <dbReference type="ARBA" id="ARBA00023015"/>
    </source>
</evidence>
<dbReference type="InterPro" id="IPR013325">
    <property type="entry name" value="RNA_pol_sigma_r2"/>
</dbReference>
<dbReference type="InterPro" id="IPR013324">
    <property type="entry name" value="RNA_pol_sigma_r3/r4-like"/>
</dbReference>
<dbReference type="GO" id="GO:0006352">
    <property type="term" value="P:DNA-templated transcription initiation"/>
    <property type="evidence" value="ECO:0007669"/>
    <property type="project" value="InterPro"/>
</dbReference>
<evidence type="ECO:0000313" key="9">
    <source>
        <dbReference type="Proteomes" id="UP000782880"/>
    </source>
</evidence>
<dbReference type="PANTHER" id="PTHR43133">
    <property type="entry name" value="RNA POLYMERASE ECF-TYPE SIGMA FACTO"/>
    <property type="match status" value="1"/>
</dbReference>
<comment type="similarity">
    <text evidence="1">Belongs to the sigma-70 factor family. ECF subfamily.</text>
</comment>
<sequence>MNDRDLTRLLQKDPDAGLQAAMQAYAPLVKAVLLRILPRDPRDVEECMADTFVALWRYAPRLEQQATPLRPWLAVTARNKGIDRYHTLRRHTALSLDAELGETIGELAEFDRAASEAADWVGALVAAMDPPDREIFLRKYYLLQSSKEIAAALGMAENTVNTRLSRGRERLRRQLQQKGVTRHA</sequence>
<gene>
    <name evidence="8" type="ORF">K8V20_11140</name>
</gene>
<evidence type="ECO:0000259" key="6">
    <source>
        <dbReference type="Pfam" id="PF04542"/>
    </source>
</evidence>
<reference evidence="8" key="2">
    <citation type="submission" date="2021-09" db="EMBL/GenBank/DDBJ databases">
        <authorList>
            <person name="Gilroy R."/>
        </authorList>
    </citation>
    <scope>NUCLEOTIDE SEQUENCE</scope>
    <source>
        <strain evidence="8">ChiBcec21-2208</strain>
    </source>
</reference>
<keyword evidence="3" id="KW-0731">Sigma factor</keyword>
<dbReference type="InterPro" id="IPR013249">
    <property type="entry name" value="RNA_pol_sigma70_r4_t2"/>
</dbReference>
<dbReference type="AlphaFoldDB" id="A0A921INV1"/>
<dbReference type="InterPro" id="IPR036388">
    <property type="entry name" value="WH-like_DNA-bd_sf"/>
</dbReference>
<protein>
    <submittedName>
        <fullName evidence="8">Sigma-70 family RNA polymerase sigma factor</fullName>
    </submittedName>
</protein>
<evidence type="ECO:0000313" key="8">
    <source>
        <dbReference type="EMBL" id="HJG29183.1"/>
    </source>
</evidence>
<dbReference type="GO" id="GO:0003677">
    <property type="term" value="F:DNA binding"/>
    <property type="evidence" value="ECO:0007669"/>
    <property type="project" value="UniProtKB-KW"/>
</dbReference>
<dbReference type="InterPro" id="IPR007627">
    <property type="entry name" value="RNA_pol_sigma70_r2"/>
</dbReference>
<dbReference type="SUPFAM" id="SSF88946">
    <property type="entry name" value="Sigma2 domain of RNA polymerase sigma factors"/>
    <property type="match status" value="1"/>
</dbReference>
<evidence type="ECO:0000256" key="5">
    <source>
        <dbReference type="ARBA" id="ARBA00023163"/>
    </source>
</evidence>
<keyword evidence="2" id="KW-0805">Transcription regulation</keyword>
<proteinExistence type="inferred from homology"/>
<dbReference type="Gene3D" id="1.10.10.10">
    <property type="entry name" value="Winged helix-like DNA-binding domain superfamily/Winged helix DNA-binding domain"/>
    <property type="match status" value="1"/>
</dbReference>
<keyword evidence="4" id="KW-0238">DNA-binding</keyword>
<dbReference type="Proteomes" id="UP000782880">
    <property type="component" value="Unassembled WGS sequence"/>
</dbReference>